<protein>
    <submittedName>
        <fullName evidence="2">Uncharacterized protein</fullName>
    </submittedName>
</protein>
<dbReference type="AlphaFoldDB" id="M3F5S7"/>
<feature type="compositionally biased region" description="Polar residues" evidence="1">
    <location>
        <begin position="48"/>
        <end position="57"/>
    </location>
</feature>
<sequence>MPATDPHPNPARRRAHRRAEHLKNLALARGLLTVALEGDGDDIPSAISLPSTSRRST</sequence>
<organism evidence="2 3">
    <name type="scientific">Streptomyces bottropensis ATCC 25435</name>
    <dbReference type="NCBI Taxonomy" id="1054862"/>
    <lineage>
        <taxon>Bacteria</taxon>
        <taxon>Bacillati</taxon>
        <taxon>Actinomycetota</taxon>
        <taxon>Actinomycetes</taxon>
        <taxon>Kitasatosporales</taxon>
        <taxon>Streptomycetaceae</taxon>
        <taxon>Streptomyces</taxon>
    </lineage>
</organism>
<evidence type="ECO:0000256" key="1">
    <source>
        <dbReference type="SAM" id="MobiDB-lite"/>
    </source>
</evidence>
<proteinExistence type="predicted"/>
<dbReference type="EMBL" id="KB405058">
    <property type="protein sequence ID" value="EMF56958.1"/>
    <property type="molecule type" value="Genomic_DNA"/>
</dbReference>
<evidence type="ECO:0000313" key="3">
    <source>
        <dbReference type="Proteomes" id="UP000030760"/>
    </source>
</evidence>
<reference evidence="3" key="1">
    <citation type="journal article" date="2013" name="Genome Announc.">
        <title>Draft Genome Sequence of Streptomyces bottropensis ATCC 25435, a Bottromycin-Producing Actinomycete.</title>
        <authorList>
            <person name="Zhang H."/>
            <person name="Zhou W."/>
            <person name="Zhuang Y."/>
            <person name="Liang X."/>
            <person name="Liu T."/>
        </authorList>
    </citation>
    <scope>NUCLEOTIDE SEQUENCE [LARGE SCALE GENOMIC DNA]</scope>
    <source>
        <strain evidence="3">ATCC 25435</strain>
    </source>
</reference>
<feature type="region of interest" description="Disordered" evidence="1">
    <location>
        <begin position="38"/>
        <end position="57"/>
    </location>
</feature>
<accession>M3F5S7</accession>
<name>M3F5S7_9ACTN</name>
<evidence type="ECO:0000313" key="2">
    <source>
        <dbReference type="EMBL" id="EMF56958.1"/>
    </source>
</evidence>
<dbReference type="Proteomes" id="UP000030760">
    <property type="component" value="Unassembled WGS sequence"/>
</dbReference>
<gene>
    <name evidence="2" type="ORF">SBD_1494</name>
</gene>